<dbReference type="InParanoid" id="V5FZF3"/>
<dbReference type="PANTHER" id="PTHR35896:SF3">
    <property type="entry name" value="MAJOR FACILITATOR SUPERFAMILY TRANSPORTER"/>
    <property type="match status" value="1"/>
</dbReference>
<feature type="transmembrane region" description="Helical" evidence="1">
    <location>
        <begin position="58"/>
        <end position="82"/>
    </location>
</feature>
<dbReference type="HOGENOM" id="CLU_1034374_0_0_1"/>
<reference evidence="3" key="1">
    <citation type="journal article" date="2014" name="Genome Announc.">
        <title>Draft genome sequence of the formaldehyde-resistant fungus Byssochlamys spectabilis No. 5 (anamorph Paecilomyces variotii No. 5) (NBRC109023).</title>
        <authorList>
            <person name="Oka T."/>
            <person name="Ekino K."/>
            <person name="Fukuda K."/>
            <person name="Nomura Y."/>
        </authorList>
    </citation>
    <scope>NUCLEOTIDE SEQUENCE [LARGE SCALE GENOMIC DNA]</scope>
    <source>
        <strain evidence="3">No. 5 / NBRC 109023</strain>
    </source>
</reference>
<evidence type="ECO:0000256" key="1">
    <source>
        <dbReference type="SAM" id="Phobius"/>
    </source>
</evidence>
<evidence type="ECO:0000313" key="3">
    <source>
        <dbReference type="Proteomes" id="UP000018001"/>
    </source>
</evidence>
<protein>
    <submittedName>
        <fullName evidence="2">Uncharacterized protein</fullName>
    </submittedName>
</protein>
<dbReference type="OrthoDB" id="3501153at2759"/>
<keyword evidence="3" id="KW-1185">Reference proteome</keyword>
<organism evidence="2 3">
    <name type="scientific">Byssochlamys spectabilis (strain No. 5 / NBRC 109023)</name>
    <name type="common">Paecilomyces variotii</name>
    <dbReference type="NCBI Taxonomy" id="1356009"/>
    <lineage>
        <taxon>Eukaryota</taxon>
        <taxon>Fungi</taxon>
        <taxon>Dikarya</taxon>
        <taxon>Ascomycota</taxon>
        <taxon>Pezizomycotina</taxon>
        <taxon>Eurotiomycetes</taxon>
        <taxon>Eurotiomycetidae</taxon>
        <taxon>Eurotiales</taxon>
        <taxon>Thermoascaceae</taxon>
        <taxon>Paecilomyces</taxon>
    </lineage>
</organism>
<gene>
    <name evidence="2" type="ORF">PVAR5_3770</name>
</gene>
<dbReference type="PANTHER" id="PTHR35896">
    <property type="entry name" value="IG-LIKE DOMAIN-CONTAINING PROTEIN"/>
    <property type="match status" value="1"/>
</dbReference>
<dbReference type="AlphaFoldDB" id="V5FZF3"/>
<dbReference type="eggNOG" id="ENOG502S165">
    <property type="taxonomic scope" value="Eukaryota"/>
</dbReference>
<keyword evidence="1" id="KW-0812">Transmembrane</keyword>
<proteinExistence type="predicted"/>
<keyword evidence="1" id="KW-1133">Transmembrane helix</keyword>
<keyword evidence="1" id="KW-0472">Membrane</keyword>
<comment type="caution">
    <text evidence="2">The sequence shown here is derived from an EMBL/GenBank/DDBJ whole genome shotgun (WGS) entry which is preliminary data.</text>
</comment>
<dbReference type="InterPro" id="IPR053008">
    <property type="entry name" value="Phomopsin_biosynth_assoc"/>
</dbReference>
<name>V5FZF3_BYSSN</name>
<accession>V5FZF3</accession>
<evidence type="ECO:0000313" key="2">
    <source>
        <dbReference type="EMBL" id="GAD95131.1"/>
    </source>
</evidence>
<sequence>MAQYKKLKDSEDGEICNAFLTIGEEETRSSTDDDSTIVDRPLHTKGLHDGWCYSGAKAVILVLITLMIAFVAILLFSVWVVLHQRVYHESSVKHAHYQLSSNTGIVSNCGSTSAEAIAAGCHFDIFSFGWIPRECTDMQLYNESIDTIKSQAEGSPLFYRDKTPLPLSVIEDYATGVSSIMADGLQVYSTWEHYLVACTYGWQKVQRAAMRNWPLEEWSASYALAKRCGPDLLARERKESESILSHQRPWFPKCGLEAEDMRREIAAAL</sequence>
<dbReference type="EMBL" id="BAUL01000115">
    <property type="protein sequence ID" value="GAD95131.1"/>
    <property type="molecule type" value="Genomic_DNA"/>
</dbReference>
<dbReference type="Proteomes" id="UP000018001">
    <property type="component" value="Unassembled WGS sequence"/>
</dbReference>